<dbReference type="CDD" id="cd05251">
    <property type="entry name" value="NmrA_like_SDR_a"/>
    <property type="match status" value="1"/>
</dbReference>
<dbReference type="EMBL" id="JARKIE010000171">
    <property type="protein sequence ID" value="KAJ7671834.1"/>
    <property type="molecule type" value="Genomic_DNA"/>
</dbReference>
<dbReference type="PANTHER" id="PTHR42748:SF30">
    <property type="entry name" value="NMRA-LIKE DOMAIN-CONTAINING PROTEIN"/>
    <property type="match status" value="1"/>
</dbReference>
<dbReference type="GO" id="GO:0016491">
    <property type="term" value="F:oxidoreductase activity"/>
    <property type="evidence" value="ECO:0007669"/>
    <property type="project" value="UniProtKB-KW"/>
</dbReference>
<comment type="similarity">
    <text evidence="1">Belongs to the NmrA-type oxidoreductase family.</text>
</comment>
<feature type="domain" description="NmrA-like" evidence="4">
    <location>
        <begin position="11"/>
        <end position="309"/>
    </location>
</feature>
<evidence type="ECO:0000259" key="4">
    <source>
        <dbReference type="Pfam" id="PF05368"/>
    </source>
</evidence>
<gene>
    <name evidence="5" type="ORF">B0H17DRAFT_948070</name>
</gene>
<evidence type="ECO:0000256" key="2">
    <source>
        <dbReference type="ARBA" id="ARBA00022857"/>
    </source>
</evidence>
<keyword evidence="3" id="KW-0560">Oxidoreductase</keyword>
<name>A0AAD7D055_MYCRO</name>
<evidence type="ECO:0000256" key="1">
    <source>
        <dbReference type="ARBA" id="ARBA00006328"/>
    </source>
</evidence>
<protein>
    <submittedName>
        <fullName evidence="5">NAD(P)-binding protein</fullName>
    </submittedName>
</protein>
<reference evidence="5" key="1">
    <citation type="submission" date="2023-03" db="EMBL/GenBank/DDBJ databases">
        <title>Massive genome expansion in bonnet fungi (Mycena s.s.) driven by repeated elements and novel gene families across ecological guilds.</title>
        <authorList>
            <consortium name="Lawrence Berkeley National Laboratory"/>
            <person name="Harder C.B."/>
            <person name="Miyauchi S."/>
            <person name="Viragh M."/>
            <person name="Kuo A."/>
            <person name="Thoen E."/>
            <person name="Andreopoulos B."/>
            <person name="Lu D."/>
            <person name="Skrede I."/>
            <person name="Drula E."/>
            <person name="Henrissat B."/>
            <person name="Morin E."/>
            <person name="Kohler A."/>
            <person name="Barry K."/>
            <person name="LaButti K."/>
            <person name="Morin E."/>
            <person name="Salamov A."/>
            <person name="Lipzen A."/>
            <person name="Mereny Z."/>
            <person name="Hegedus B."/>
            <person name="Baldrian P."/>
            <person name="Stursova M."/>
            <person name="Weitz H."/>
            <person name="Taylor A."/>
            <person name="Grigoriev I.V."/>
            <person name="Nagy L.G."/>
            <person name="Martin F."/>
            <person name="Kauserud H."/>
        </authorList>
    </citation>
    <scope>NUCLEOTIDE SEQUENCE</scope>
    <source>
        <strain evidence="5">CBHHK067</strain>
    </source>
</reference>
<dbReference type="AlphaFoldDB" id="A0AAD7D055"/>
<evidence type="ECO:0000313" key="5">
    <source>
        <dbReference type="EMBL" id="KAJ7671834.1"/>
    </source>
</evidence>
<dbReference type="PANTHER" id="PTHR42748">
    <property type="entry name" value="NITROGEN METABOLITE REPRESSION PROTEIN NMRA FAMILY MEMBER"/>
    <property type="match status" value="1"/>
</dbReference>
<dbReference type="Gene3D" id="3.40.50.720">
    <property type="entry name" value="NAD(P)-binding Rossmann-like Domain"/>
    <property type="match status" value="1"/>
</dbReference>
<evidence type="ECO:0000256" key="3">
    <source>
        <dbReference type="ARBA" id="ARBA00023002"/>
    </source>
</evidence>
<dbReference type="InterPro" id="IPR036291">
    <property type="entry name" value="NAD(P)-bd_dom_sf"/>
</dbReference>
<dbReference type="SUPFAM" id="SSF51735">
    <property type="entry name" value="NAD(P)-binding Rossmann-fold domains"/>
    <property type="match status" value="1"/>
</dbReference>
<dbReference type="Gene3D" id="3.90.25.10">
    <property type="entry name" value="UDP-galactose 4-epimerase, domain 1"/>
    <property type="match status" value="1"/>
</dbReference>
<keyword evidence="2" id="KW-0521">NADP</keyword>
<dbReference type="Proteomes" id="UP001221757">
    <property type="component" value="Unassembled WGS sequence"/>
</dbReference>
<dbReference type="InterPro" id="IPR051164">
    <property type="entry name" value="NmrA-like_oxidored"/>
</dbReference>
<evidence type="ECO:0000313" key="6">
    <source>
        <dbReference type="Proteomes" id="UP001221757"/>
    </source>
</evidence>
<dbReference type="GO" id="GO:0005634">
    <property type="term" value="C:nucleus"/>
    <property type="evidence" value="ECO:0007669"/>
    <property type="project" value="TreeGrafter"/>
</dbReference>
<dbReference type="Pfam" id="PF05368">
    <property type="entry name" value="NmrA"/>
    <property type="match status" value="1"/>
</dbReference>
<proteinExistence type="inferred from homology"/>
<organism evidence="5 6">
    <name type="scientific">Mycena rosella</name>
    <name type="common">Pink bonnet</name>
    <name type="synonym">Agaricus rosellus</name>
    <dbReference type="NCBI Taxonomy" id="1033263"/>
    <lineage>
        <taxon>Eukaryota</taxon>
        <taxon>Fungi</taxon>
        <taxon>Dikarya</taxon>
        <taxon>Basidiomycota</taxon>
        <taxon>Agaricomycotina</taxon>
        <taxon>Agaricomycetes</taxon>
        <taxon>Agaricomycetidae</taxon>
        <taxon>Agaricales</taxon>
        <taxon>Marasmiineae</taxon>
        <taxon>Mycenaceae</taxon>
        <taxon>Mycena</taxon>
    </lineage>
</organism>
<sequence>MTITQSSSAPLVAVVGATGKQGGSVIKALAESDKPYRIRAFTRDATKPTAKALAEIGVEVFTVSLVITNREQVFEAFSGADVAFLVTDFWEHLDSERETAEGKLLIDAAKAGGVSRIVWSGIQSVTEASGGKYTRVYHWDSKAAISEYGRSSGVPFVDVQCGFYGSNFLGMNAIMLAKQEDGSFAIRWPTKSSTVLPFIDTVHDYGLFVRQVLEQPVFPDGSEVRTSNENITVEDVALQLSRGTGKQVVFKQISVEEFKANIKSLGFPPHIIIDLVEHFLNYDEFGYYAGRATASHAGLARAPRTFAEFVQATDWSPVFG</sequence>
<keyword evidence="6" id="KW-1185">Reference proteome</keyword>
<dbReference type="InterPro" id="IPR008030">
    <property type="entry name" value="NmrA-like"/>
</dbReference>
<comment type="caution">
    <text evidence="5">The sequence shown here is derived from an EMBL/GenBank/DDBJ whole genome shotgun (WGS) entry which is preliminary data.</text>
</comment>
<accession>A0AAD7D055</accession>